<dbReference type="Proteomes" id="UP000515977">
    <property type="component" value="Chromosome"/>
</dbReference>
<evidence type="ECO:0000313" key="2">
    <source>
        <dbReference type="EMBL" id="QNN45885.1"/>
    </source>
</evidence>
<feature type="transmembrane region" description="Helical" evidence="1">
    <location>
        <begin position="68"/>
        <end position="88"/>
    </location>
</feature>
<keyword evidence="1" id="KW-0472">Membrane</keyword>
<reference evidence="2 3" key="1">
    <citation type="submission" date="2020-08" db="EMBL/GenBank/DDBJ databases">
        <title>Genome sequence of Thermomonas brevis KACC 16975T.</title>
        <authorList>
            <person name="Hyun D.-W."/>
            <person name="Bae J.-W."/>
        </authorList>
    </citation>
    <scope>NUCLEOTIDE SEQUENCE [LARGE SCALE GENOMIC DNA]</scope>
    <source>
        <strain evidence="2 3">KACC 16975</strain>
    </source>
</reference>
<keyword evidence="1" id="KW-0812">Transmembrane</keyword>
<evidence type="ECO:0000256" key="1">
    <source>
        <dbReference type="SAM" id="Phobius"/>
    </source>
</evidence>
<gene>
    <name evidence="2" type="ORF">H9L17_11890</name>
</gene>
<keyword evidence="3" id="KW-1185">Reference proteome</keyword>
<dbReference type="RefSeq" id="WP_187569652.1">
    <property type="nucleotide sequence ID" value="NZ_CP060711.1"/>
</dbReference>
<sequence>MPSPSDSPRWYALPLLALGAAGFAAFWMLLALALNRQCSWLAPLAALDMALLLRMAKWPAGVSRAAWATLATVFVIAAANVLIAAGQVGQNFGLRPWESALKIGPSYAWLLLTLALDRIDLVLCAAGLLVALWAGLSGRRRPAPSAR</sequence>
<evidence type="ECO:0000313" key="3">
    <source>
        <dbReference type="Proteomes" id="UP000515977"/>
    </source>
</evidence>
<dbReference type="EMBL" id="CP060711">
    <property type="protein sequence ID" value="QNN45885.1"/>
    <property type="molecule type" value="Genomic_DNA"/>
</dbReference>
<protein>
    <submittedName>
        <fullName evidence="2">Uncharacterized protein</fullName>
    </submittedName>
</protein>
<organism evidence="2 3">
    <name type="scientific">Thermomonas brevis</name>
    <dbReference type="NCBI Taxonomy" id="215691"/>
    <lineage>
        <taxon>Bacteria</taxon>
        <taxon>Pseudomonadati</taxon>
        <taxon>Pseudomonadota</taxon>
        <taxon>Gammaproteobacteria</taxon>
        <taxon>Lysobacterales</taxon>
        <taxon>Lysobacteraceae</taxon>
        <taxon>Thermomonas</taxon>
    </lineage>
</organism>
<accession>A0A7G9QRB0</accession>
<dbReference type="KEGG" id="tbv:H9L17_11890"/>
<name>A0A7G9QRB0_9GAMM</name>
<feature type="transmembrane region" description="Helical" evidence="1">
    <location>
        <begin position="12"/>
        <end position="34"/>
    </location>
</feature>
<proteinExistence type="predicted"/>
<dbReference type="AlphaFoldDB" id="A0A7G9QRB0"/>
<keyword evidence="1" id="KW-1133">Transmembrane helix</keyword>
<feature type="transmembrane region" description="Helical" evidence="1">
    <location>
        <begin position="108"/>
        <end position="134"/>
    </location>
</feature>